<evidence type="ECO:0000313" key="3">
    <source>
        <dbReference type="Proteomes" id="UP000053257"/>
    </source>
</evidence>
<name>A0A0C3SD60_PHLG1</name>
<dbReference type="AlphaFoldDB" id="A0A0C3SD60"/>
<dbReference type="InterPro" id="IPR045340">
    <property type="entry name" value="DUF6533"/>
</dbReference>
<accession>A0A0C3SD60</accession>
<feature type="domain" description="DUF6533" evidence="1">
    <location>
        <begin position="42"/>
        <end position="86"/>
    </location>
</feature>
<gene>
    <name evidence="2" type="ORF">PHLGIDRAFT_322365</name>
</gene>
<dbReference type="Proteomes" id="UP000053257">
    <property type="component" value="Unassembled WGS sequence"/>
</dbReference>
<reference evidence="2 3" key="1">
    <citation type="journal article" date="2014" name="PLoS Genet.">
        <title>Analysis of the Phlebiopsis gigantea genome, transcriptome and secretome provides insight into its pioneer colonization strategies of wood.</title>
        <authorList>
            <person name="Hori C."/>
            <person name="Ishida T."/>
            <person name="Igarashi K."/>
            <person name="Samejima M."/>
            <person name="Suzuki H."/>
            <person name="Master E."/>
            <person name="Ferreira P."/>
            <person name="Ruiz-Duenas F.J."/>
            <person name="Held B."/>
            <person name="Canessa P."/>
            <person name="Larrondo L.F."/>
            <person name="Schmoll M."/>
            <person name="Druzhinina I.S."/>
            <person name="Kubicek C.P."/>
            <person name="Gaskell J.A."/>
            <person name="Kersten P."/>
            <person name="St John F."/>
            <person name="Glasner J."/>
            <person name="Sabat G."/>
            <person name="Splinter BonDurant S."/>
            <person name="Syed K."/>
            <person name="Yadav J."/>
            <person name="Mgbeahuruike A.C."/>
            <person name="Kovalchuk A."/>
            <person name="Asiegbu F.O."/>
            <person name="Lackner G."/>
            <person name="Hoffmeister D."/>
            <person name="Rencoret J."/>
            <person name="Gutierrez A."/>
            <person name="Sun H."/>
            <person name="Lindquist E."/>
            <person name="Barry K."/>
            <person name="Riley R."/>
            <person name="Grigoriev I.V."/>
            <person name="Henrissat B."/>
            <person name="Kues U."/>
            <person name="Berka R.M."/>
            <person name="Martinez A.T."/>
            <person name="Covert S.F."/>
            <person name="Blanchette R.A."/>
            <person name="Cullen D."/>
        </authorList>
    </citation>
    <scope>NUCLEOTIDE SEQUENCE [LARGE SCALE GENOMIC DNA]</scope>
    <source>
        <strain evidence="2 3">11061_1 CR5-6</strain>
    </source>
</reference>
<dbReference type="Pfam" id="PF20151">
    <property type="entry name" value="DUF6533"/>
    <property type="match status" value="1"/>
</dbReference>
<evidence type="ECO:0000313" key="2">
    <source>
        <dbReference type="EMBL" id="KIP09395.1"/>
    </source>
</evidence>
<dbReference type="HOGENOM" id="CLU_2184911_0_0_1"/>
<dbReference type="EMBL" id="KN840466">
    <property type="protein sequence ID" value="KIP09395.1"/>
    <property type="molecule type" value="Genomic_DNA"/>
</dbReference>
<protein>
    <recommendedName>
        <fullName evidence="1">DUF6533 domain-containing protein</fullName>
    </recommendedName>
</protein>
<organism evidence="2 3">
    <name type="scientific">Phlebiopsis gigantea (strain 11061_1 CR5-6)</name>
    <name type="common">White-rot fungus</name>
    <name type="synonym">Peniophora gigantea</name>
    <dbReference type="NCBI Taxonomy" id="745531"/>
    <lineage>
        <taxon>Eukaryota</taxon>
        <taxon>Fungi</taxon>
        <taxon>Dikarya</taxon>
        <taxon>Basidiomycota</taxon>
        <taxon>Agaricomycotina</taxon>
        <taxon>Agaricomycetes</taxon>
        <taxon>Polyporales</taxon>
        <taxon>Phanerochaetaceae</taxon>
        <taxon>Phlebiopsis</taxon>
    </lineage>
</organism>
<sequence>MSVFVFSFHNALGVRNDLVLGLVRLPSTCTMTDAVLCGGRTFTAVAYTVICYDYMLFLPDEIKLFWRREASQTSLRFYCTRYATLFGHIPIVYAAFAEVKLTGSLALYA</sequence>
<dbReference type="OrthoDB" id="2745134at2759"/>
<proteinExistence type="predicted"/>
<evidence type="ECO:0000259" key="1">
    <source>
        <dbReference type="Pfam" id="PF20151"/>
    </source>
</evidence>
<keyword evidence="3" id="KW-1185">Reference proteome</keyword>